<dbReference type="HOGENOM" id="CLU_3238144_0_0_3"/>
<dbReference type="AlphaFoldDB" id="Q7VDJ9"/>
<dbReference type="KEGG" id="pma:Pro_0377"/>
<sequence>MHFFVLKNRTFSSYKEMKYLLIQKTNTPNSFKKIVLLEMTKLK</sequence>
<evidence type="ECO:0000313" key="2">
    <source>
        <dbReference type="Proteomes" id="UP000001420"/>
    </source>
</evidence>
<evidence type="ECO:0000313" key="1">
    <source>
        <dbReference type="EMBL" id="AAP99423.1"/>
    </source>
</evidence>
<dbReference type="STRING" id="167539.Pro_0377"/>
<name>Q7VDJ9_PROMA</name>
<proteinExistence type="predicted"/>
<reference evidence="1 2" key="1">
    <citation type="journal article" date="2003" name="Proc. Natl. Acad. Sci. U.S.A.">
        <title>Genome sequence of the cyanobacterium Prochlorococcus marinus SS120, a nearly minimal oxyphototrophic genome.</title>
        <authorList>
            <person name="Dufresne A."/>
            <person name="Salanoubat M."/>
            <person name="Partensky F."/>
            <person name="Artiguenave F."/>
            <person name="Axmann I.M."/>
            <person name="Barbe V."/>
            <person name="Duprat S."/>
            <person name="Galperin M.Y."/>
            <person name="Koonin E.V."/>
            <person name="Le Gall F."/>
            <person name="Makarova K.S."/>
            <person name="Ostrowski M."/>
            <person name="Oztas S."/>
            <person name="Robert C."/>
            <person name="Rogozin I.B."/>
            <person name="Scanlan D.J."/>
            <person name="Tandeau de Marsac N."/>
            <person name="Weissenbach J."/>
            <person name="Wincker P."/>
            <person name="Wolf Y.I."/>
            <person name="Hess W.R."/>
        </authorList>
    </citation>
    <scope>NUCLEOTIDE SEQUENCE [LARGE SCALE GENOMIC DNA]</scope>
    <source>
        <strain evidence="2">SARG / CCMP1375 / SS120</strain>
    </source>
</reference>
<dbReference type="EMBL" id="AE017126">
    <property type="protein sequence ID" value="AAP99423.1"/>
    <property type="molecule type" value="Genomic_DNA"/>
</dbReference>
<keyword evidence="2" id="KW-1185">Reference proteome</keyword>
<gene>
    <name evidence="1" type="ordered locus">Pro_0377</name>
</gene>
<protein>
    <submittedName>
        <fullName evidence="1">Uncharacterized protein</fullName>
    </submittedName>
</protein>
<organism evidence="1 2">
    <name type="scientific">Prochlorococcus marinus (strain SARG / CCMP1375 / SS120)</name>
    <dbReference type="NCBI Taxonomy" id="167539"/>
    <lineage>
        <taxon>Bacteria</taxon>
        <taxon>Bacillati</taxon>
        <taxon>Cyanobacteriota</taxon>
        <taxon>Cyanophyceae</taxon>
        <taxon>Synechococcales</taxon>
        <taxon>Prochlorococcaceae</taxon>
        <taxon>Prochlorococcus</taxon>
    </lineage>
</organism>
<dbReference type="EnsemblBacteria" id="AAP99423">
    <property type="protein sequence ID" value="AAP99423"/>
    <property type="gene ID" value="Pro_0377"/>
</dbReference>
<dbReference type="Proteomes" id="UP000001420">
    <property type="component" value="Chromosome"/>
</dbReference>
<accession>Q7VDJ9</accession>